<name>A0A0F8Y9F2_9ZZZZ</name>
<dbReference type="AlphaFoldDB" id="A0A0F8Y9F2"/>
<protein>
    <submittedName>
        <fullName evidence="1">Uncharacterized protein</fullName>
    </submittedName>
</protein>
<dbReference type="EMBL" id="LAZR01054693">
    <property type="protein sequence ID" value="KKK77993.1"/>
    <property type="molecule type" value="Genomic_DNA"/>
</dbReference>
<reference evidence="1" key="1">
    <citation type="journal article" date="2015" name="Nature">
        <title>Complex archaea that bridge the gap between prokaryotes and eukaryotes.</title>
        <authorList>
            <person name="Spang A."/>
            <person name="Saw J.H."/>
            <person name="Jorgensen S.L."/>
            <person name="Zaremba-Niedzwiedzka K."/>
            <person name="Martijn J."/>
            <person name="Lind A.E."/>
            <person name="van Eijk R."/>
            <person name="Schleper C."/>
            <person name="Guy L."/>
            <person name="Ettema T.J."/>
        </authorList>
    </citation>
    <scope>NUCLEOTIDE SEQUENCE</scope>
</reference>
<organism evidence="1">
    <name type="scientific">marine sediment metagenome</name>
    <dbReference type="NCBI Taxonomy" id="412755"/>
    <lineage>
        <taxon>unclassified sequences</taxon>
        <taxon>metagenomes</taxon>
        <taxon>ecological metagenomes</taxon>
    </lineage>
</organism>
<sequence length="158" mass="18346">RRRVWWDCLDFNPHPTGHGFEVSYYTRLFGNANVGNLNLTNLQIAGQLTSDSTAYLLGWYLSMNKADICTEDLFANAAATLNVGDHPQAQRKLIELQREPQPLGVVLPVRQCFNVNMEFFGKSFNAFKNKLRAADRDPERDPFRIWIHLEGWEIRERY</sequence>
<gene>
    <name evidence="1" type="ORF">LCGC14_2848000</name>
</gene>
<comment type="caution">
    <text evidence="1">The sequence shown here is derived from an EMBL/GenBank/DDBJ whole genome shotgun (WGS) entry which is preliminary data.</text>
</comment>
<accession>A0A0F8Y9F2</accession>
<evidence type="ECO:0000313" key="1">
    <source>
        <dbReference type="EMBL" id="KKK77993.1"/>
    </source>
</evidence>
<proteinExistence type="predicted"/>
<feature type="non-terminal residue" evidence="1">
    <location>
        <position position="1"/>
    </location>
</feature>